<dbReference type="InterPro" id="IPR051091">
    <property type="entry name" value="O-Glucosyltr/Glycosyltrsf_90"/>
</dbReference>
<evidence type="ECO:0000313" key="4">
    <source>
        <dbReference type="Proteomes" id="UP000307244"/>
    </source>
</evidence>
<feature type="domain" description="Glycosyl transferase CAP10" evidence="2">
    <location>
        <begin position="77"/>
        <end position="317"/>
    </location>
</feature>
<dbReference type="AlphaFoldDB" id="A0A4U1CAC2"/>
<dbReference type="SMART" id="SM00672">
    <property type="entry name" value="CAP10"/>
    <property type="match status" value="1"/>
</dbReference>
<dbReference type="Proteomes" id="UP000307244">
    <property type="component" value="Unassembled WGS sequence"/>
</dbReference>
<dbReference type="PANTHER" id="PTHR12203:SF35">
    <property type="entry name" value="PROTEIN O-GLUCOSYLTRANSFERASE 1"/>
    <property type="match status" value="1"/>
</dbReference>
<dbReference type="RefSeq" id="WP_136837838.1">
    <property type="nucleotide sequence ID" value="NZ_SWBQ01000008.1"/>
</dbReference>
<reference evidence="3 4" key="1">
    <citation type="submission" date="2019-04" db="EMBL/GenBank/DDBJ databases">
        <title>Pedobacter sp. RP-3-15 sp. nov., isolated from Arctic soil.</title>
        <authorList>
            <person name="Dahal R.H."/>
            <person name="Kim D.-U."/>
        </authorList>
    </citation>
    <scope>NUCLEOTIDE SEQUENCE [LARGE SCALE GENOMIC DNA]</scope>
    <source>
        <strain evidence="3 4">RP-3-15</strain>
    </source>
</reference>
<sequence length="322" mass="38185">MRTPLIFQQVQLIIKKNKLSYYTVSFIRWVIPAIFYRRQLTKKLAVLNKYDMADVMERVNYYNKLERNIPIGKGSIPVKDLRKFKKPKAYYFDTFEYARYFNPFFRLNLLIGDITYVAGYPTIQKSRPIGKDNANGVLLKLDKHRHFIFLNDQVKFEEKKDVLIGRAAIRQPHRMRFMEMYFNHPMCDLGQVNKSGGNIAWLKPKISITEHLQYKFILSLEGYDVATNLKWIMSSNSIAVMPKPKYETWFMEGCLVPDFHYILIKDDYSDLEERLLYFINHPDKALKIISNANDYVKQFLNKDKEDLISILVLKKYFECTSS</sequence>
<dbReference type="EMBL" id="SWBQ01000008">
    <property type="protein sequence ID" value="TKC02919.1"/>
    <property type="molecule type" value="Genomic_DNA"/>
</dbReference>
<evidence type="ECO:0000256" key="1">
    <source>
        <dbReference type="ARBA" id="ARBA00022679"/>
    </source>
</evidence>
<dbReference type="GO" id="GO:0016740">
    <property type="term" value="F:transferase activity"/>
    <property type="evidence" value="ECO:0007669"/>
    <property type="project" value="UniProtKB-KW"/>
</dbReference>
<dbReference type="OrthoDB" id="767964at2"/>
<dbReference type="PANTHER" id="PTHR12203">
    <property type="entry name" value="KDEL LYS-ASP-GLU-LEU CONTAINING - RELATED"/>
    <property type="match status" value="1"/>
</dbReference>
<organism evidence="3 4">
    <name type="scientific">Pedobacter frigoris</name>
    <dbReference type="NCBI Taxonomy" id="2571272"/>
    <lineage>
        <taxon>Bacteria</taxon>
        <taxon>Pseudomonadati</taxon>
        <taxon>Bacteroidota</taxon>
        <taxon>Sphingobacteriia</taxon>
        <taxon>Sphingobacteriales</taxon>
        <taxon>Sphingobacteriaceae</taxon>
        <taxon>Pedobacter</taxon>
    </lineage>
</organism>
<comment type="caution">
    <text evidence="3">The sequence shown here is derived from an EMBL/GenBank/DDBJ whole genome shotgun (WGS) entry which is preliminary data.</text>
</comment>
<name>A0A4U1CAC2_9SPHI</name>
<evidence type="ECO:0000259" key="2">
    <source>
        <dbReference type="SMART" id="SM00672"/>
    </source>
</evidence>
<accession>A0A4U1CAC2</accession>
<dbReference type="InterPro" id="IPR006598">
    <property type="entry name" value="CAP10"/>
</dbReference>
<evidence type="ECO:0000313" key="3">
    <source>
        <dbReference type="EMBL" id="TKC02919.1"/>
    </source>
</evidence>
<dbReference type="Pfam" id="PF05686">
    <property type="entry name" value="Glyco_transf_90"/>
    <property type="match status" value="1"/>
</dbReference>
<keyword evidence="4" id="KW-1185">Reference proteome</keyword>
<protein>
    <submittedName>
        <fullName evidence="3">Lipopolysaccharide biosynthesis protein</fullName>
    </submittedName>
</protein>
<keyword evidence="1" id="KW-0808">Transferase</keyword>
<proteinExistence type="predicted"/>
<gene>
    <name evidence="3" type="ORF">FA047_19835</name>
</gene>